<dbReference type="PROSITE" id="PS50010">
    <property type="entry name" value="DH_2"/>
    <property type="match status" value="1"/>
</dbReference>
<keyword evidence="3" id="KW-0597">Phosphoprotein</keyword>
<dbReference type="AlphaFoldDB" id="A0A2G8JFV7"/>
<keyword evidence="2" id="KW-0963">Cytoplasm</keyword>
<sequence length="361" mass="42030">MVVTTTVYINIQSQESISSISETRTYTDDSDMEAEQDTPNWQKRVDKDIVKKLKPKEVKKQEIINELFHTERTHVRNLKVLDKVFYQPMLQEAVLPRETVMYLFPNLPALVEEHGVLNTQMKKDKKTSHVIHNVGNLLLQREQEANPLCRRLPLRGIISTQMQRLTKYPLFIGQLLKYSQPNTDDYAQLDRALQCCKDLLEYVNQAVREADNRQRLHEISKKMDATPYERVTKGNPDEVNTSQIFHKLLYDSPLIWKLSRSKSLEMHAMLLEEYVVLLQKQDEKFILKFHSTSSAVGPLQGETSVNNNKRNTHSPIITLSTTLCRQVATSEYPRLHEPDVEVLPSFLKKKKKIVLFFIKIK</sequence>
<name>A0A2G8JFV7_STIJA</name>
<dbReference type="SUPFAM" id="SSF50729">
    <property type="entry name" value="PH domain-like"/>
    <property type="match status" value="1"/>
</dbReference>
<accession>A0A2G8JFV7</accession>
<dbReference type="EMBL" id="MRZV01002130">
    <property type="protein sequence ID" value="PIK34589.1"/>
    <property type="molecule type" value="Genomic_DNA"/>
</dbReference>
<dbReference type="InterPro" id="IPR011993">
    <property type="entry name" value="PH-like_dom_sf"/>
</dbReference>
<dbReference type="Pfam" id="PF17838">
    <property type="entry name" value="PH_16"/>
    <property type="match status" value="1"/>
</dbReference>
<evidence type="ECO:0000256" key="3">
    <source>
        <dbReference type="ARBA" id="ARBA00022553"/>
    </source>
</evidence>
<evidence type="ECO:0000259" key="4">
    <source>
        <dbReference type="PROSITE" id="PS50010"/>
    </source>
</evidence>
<dbReference type="InterPro" id="IPR035899">
    <property type="entry name" value="DBL_dom_sf"/>
</dbReference>
<dbReference type="OrthoDB" id="2272012at2759"/>
<dbReference type="InterPro" id="IPR001331">
    <property type="entry name" value="GDS_CDC24_CS"/>
</dbReference>
<comment type="caution">
    <text evidence="5">The sequence shown here is derived from an EMBL/GenBank/DDBJ whole genome shotgun (WGS) entry which is preliminary data.</text>
</comment>
<dbReference type="PANTHER" id="PTHR45872:SF2">
    <property type="entry name" value="RHO GUANINE NUCLEOTIDE EXCHANGE FACTOR 2, ISOFORM D"/>
    <property type="match status" value="1"/>
</dbReference>
<dbReference type="PANTHER" id="PTHR45872">
    <property type="entry name" value="RHO GUANINE NUCLEOTIDE EXCHANGE FACTOR 2, ISOFORM D"/>
    <property type="match status" value="1"/>
</dbReference>
<proteinExistence type="predicted"/>
<evidence type="ECO:0000313" key="6">
    <source>
        <dbReference type="Proteomes" id="UP000230750"/>
    </source>
</evidence>
<organism evidence="5 6">
    <name type="scientific">Stichopus japonicus</name>
    <name type="common">Sea cucumber</name>
    <dbReference type="NCBI Taxonomy" id="307972"/>
    <lineage>
        <taxon>Eukaryota</taxon>
        <taxon>Metazoa</taxon>
        <taxon>Echinodermata</taxon>
        <taxon>Eleutherozoa</taxon>
        <taxon>Echinozoa</taxon>
        <taxon>Holothuroidea</taxon>
        <taxon>Aspidochirotacea</taxon>
        <taxon>Aspidochirotida</taxon>
        <taxon>Stichopodidae</taxon>
        <taxon>Apostichopus</taxon>
    </lineage>
</organism>
<dbReference type="GO" id="GO:0005737">
    <property type="term" value="C:cytoplasm"/>
    <property type="evidence" value="ECO:0007669"/>
    <property type="project" value="UniProtKB-SubCell"/>
</dbReference>
<dbReference type="Proteomes" id="UP000230750">
    <property type="component" value="Unassembled WGS sequence"/>
</dbReference>
<dbReference type="GO" id="GO:0035556">
    <property type="term" value="P:intracellular signal transduction"/>
    <property type="evidence" value="ECO:0007669"/>
    <property type="project" value="InterPro"/>
</dbReference>
<dbReference type="InterPro" id="IPR000219">
    <property type="entry name" value="DH_dom"/>
</dbReference>
<reference evidence="5 6" key="1">
    <citation type="journal article" date="2017" name="PLoS Biol.">
        <title>The sea cucumber genome provides insights into morphological evolution and visceral regeneration.</title>
        <authorList>
            <person name="Zhang X."/>
            <person name="Sun L."/>
            <person name="Yuan J."/>
            <person name="Sun Y."/>
            <person name="Gao Y."/>
            <person name="Zhang L."/>
            <person name="Li S."/>
            <person name="Dai H."/>
            <person name="Hamel J.F."/>
            <person name="Liu C."/>
            <person name="Yu Y."/>
            <person name="Liu S."/>
            <person name="Lin W."/>
            <person name="Guo K."/>
            <person name="Jin S."/>
            <person name="Xu P."/>
            <person name="Storey K.B."/>
            <person name="Huan P."/>
            <person name="Zhang T."/>
            <person name="Zhou Y."/>
            <person name="Zhang J."/>
            <person name="Lin C."/>
            <person name="Li X."/>
            <person name="Xing L."/>
            <person name="Huo D."/>
            <person name="Sun M."/>
            <person name="Wang L."/>
            <person name="Mercier A."/>
            <person name="Li F."/>
            <person name="Yang H."/>
            <person name="Xiang J."/>
        </authorList>
    </citation>
    <scope>NUCLEOTIDE SEQUENCE [LARGE SCALE GENOMIC DNA]</scope>
    <source>
        <strain evidence="5">Shaxun</strain>
        <tissue evidence="5">Muscle</tissue>
    </source>
</reference>
<dbReference type="STRING" id="307972.A0A2G8JFV7"/>
<dbReference type="GO" id="GO:0005085">
    <property type="term" value="F:guanyl-nucleotide exchange factor activity"/>
    <property type="evidence" value="ECO:0007669"/>
    <property type="project" value="InterPro"/>
</dbReference>
<protein>
    <recommendedName>
        <fullName evidence="4">DH domain-containing protein</fullName>
    </recommendedName>
</protein>
<dbReference type="Gene3D" id="2.30.29.30">
    <property type="entry name" value="Pleckstrin-homology domain (PH domain)/Phosphotyrosine-binding domain (PTB)"/>
    <property type="match status" value="1"/>
</dbReference>
<evidence type="ECO:0000256" key="2">
    <source>
        <dbReference type="ARBA" id="ARBA00022490"/>
    </source>
</evidence>
<dbReference type="GO" id="GO:0007186">
    <property type="term" value="P:G protein-coupled receptor signaling pathway"/>
    <property type="evidence" value="ECO:0007669"/>
    <property type="project" value="TreeGrafter"/>
</dbReference>
<comment type="subcellular location">
    <subcellularLocation>
        <location evidence="1">Cytoplasm</location>
    </subcellularLocation>
</comment>
<dbReference type="Pfam" id="PF00621">
    <property type="entry name" value="RhoGEF"/>
    <property type="match status" value="1"/>
</dbReference>
<feature type="domain" description="DH" evidence="4">
    <location>
        <begin position="59"/>
        <end position="206"/>
    </location>
</feature>
<dbReference type="SUPFAM" id="SSF48065">
    <property type="entry name" value="DBL homology domain (DH-domain)"/>
    <property type="match status" value="1"/>
</dbReference>
<evidence type="ECO:0000256" key="1">
    <source>
        <dbReference type="ARBA" id="ARBA00004496"/>
    </source>
</evidence>
<evidence type="ECO:0000313" key="5">
    <source>
        <dbReference type="EMBL" id="PIK34589.1"/>
    </source>
</evidence>
<gene>
    <name evidence="5" type="ORF">BSL78_28588</name>
</gene>
<dbReference type="CDD" id="cd00160">
    <property type="entry name" value="RhoGEF"/>
    <property type="match status" value="1"/>
</dbReference>
<dbReference type="SMART" id="SM00325">
    <property type="entry name" value="RhoGEF"/>
    <property type="match status" value="1"/>
</dbReference>
<dbReference type="Gene3D" id="1.20.900.10">
    <property type="entry name" value="Dbl homology (DH) domain"/>
    <property type="match status" value="2"/>
</dbReference>
<dbReference type="GO" id="GO:0001664">
    <property type="term" value="F:G protein-coupled receptor binding"/>
    <property type="evidence" value="ECO:0007669"/>
    <property type="project" value="TreeGrafter"/>
</dbReference>
<dbReference type="InterPro" id="IPR041020">
    <property type="entry name" value="PH_16"/>
</dbReference>
<keyword evidence="6" id="KW-1185">Reference proteome</keyword>
<dbReference type="PROSITE" id="PS00741">
    <property type="entry name" value="DH_1"/>
    <property type="match status" value="1"/>
</dbReference>